<sequence>MMPKWTTIRAEPSTIRCNLLVRSYRARKRERGRRSYLLGEGAG</sequence>
<organism evidence="1">
    <name type="scientific">Arundo donax</name>
    <name type="common">Giant reed</name>
    <name type="synonym">Donax arundinaceus</name>
    <dbReference type="NCBI Taxonomy" id="35708"/>
    <lineage>
        <taxon>Eukaryota</taxon>
        <taxon>Viridiplantae</taxon>
        <taxon>Streptophyta</taxon>
        <taxon>Embryophyta</taxon>
        <taxon>Tracheophyta</taxon>
        <taxon>Spermatophyta</taxon>
        <taxon>Magnoliopsida</taxon>
        <taxon>Liliopsida</taxon>
        <taxon>Poales</taxon>
        <taxon>Poaceae</taxon>
        <taxon>PACMAD clade</taxon>
        <taxon>Arundinoideae</taxon>
        <taxon>Arundineae</taxon>
        <taxon>Arundo</taxon>
    </lineage>
</organism>
<accession>A0A0A9GAJ8</accession>
<protein>
    <submittedName>
        <fullName evidence="1">Uncharacterized protein</fullName>
    </submittedName>
</protein>
<evidence type="ECO:0000313" key="1">
    <source>
        <dbReference type="EMBL" id="JAE17698.1"/>
    </source>
</evidence>
<dbReference type="AlphaFoldDB" id="A0A0A9GAJ8"/>
<dbReference type="EMBL" id="GBRH01180198">
    <property type="protein sequence ID" value="JAE17698.1"/>
    <property type="molecule type" value="Transcribed_RNA"/>
</dbReference>
<reference evidence="1" key="2">
    <citation type="journal article" date="2015" name="Data Brief">
        <title>Shoot transcriptome of the giant reed, Arundo donax.</title>
        <authorList>
            <person name="Barrero R.A."/>
            <person name="Guerrero F.D."/>
            <person name="Moolhuijzen P."/>
            <person name="Goolsby J.A."/>
            <person name="Tidwell J."/>
            <person name="Bellgard S.E."/>
            <person name="Bellgard M.I."/>
        </authorList>
    </citation>
    <scope>NUCLEOTIDE SEQUENCE</scope>
    <source>
        <tissue evidence="1">Shoot tissue taken approximately 20 cm above the soil surface</tissue>
    </source>
</reference>
<proteinExistence type="predicted"/>
<name>A0A0A9GAJ8_ARUDO</name>
<reference evidence="1" key="1">
    <citation type="submission" date="2014-09" db="EMBL/GenBank/DDBJ databases">
        <authorList>
            <person name="Magalhaes I.L.F."/>
            <person name="Oliveira U."/>
            <person name="Santos F.R."/>
            <person name="Vidigal T.H.D.A."/>
            <person name="Brescovit A.D."/>
            <person name="Santos A.J."/>
        </authorList>
    </citation>
    <scope>NUCLEOTIDE SEQUENCE</scope>
    <source>
        <tissue evidence="1">Shoot tissue taken approximately 20 cm above the soil surface</tissue>
    </source>
</reference>